<evidence type="ECO:0000256" key="1">
    <source>
        <dbReference type="ARBA" id="ARBA00010617"/>
    </source>
</evidence>
<comment type="similarity">
    <text evidence="1">Belongs to the cytochrome P450 family.</text>
</comment>
<keyword evidence="7" id="KW-1185">Reference proteome</keyword>
<protein>
    <recommendedName>
        <fullName evidence="8">Cytochrome P450</fullName>
    </recommendedName>
</protein>
<evidence type="ECO:0000313" key="7">
    <source>
        <dbReference type="Proteomes" id="UP000708208"/>
    </source>
</evidence>
<accession>A0A8J2KHS0</accession>
<evidence type="ECO:0000256" key="3">
    <source>
        <dbReference type="ARBA" id="ARBA00022723"/>
    </source>
</evidence>
<dbReference type="AlphaFoldDB" id="A0A8J2KHS0"/>
<keyword evidence="3" id="KW-0479">Metal-binding</keyword>
<evidence type="ECO:0000256" key="5">
    <source>
        <dbReference type="ARBA" id="ARBA00023004"/>
    </source>
</evidence>
<name>A0A8J2KHS0_9HEXA</name>
<dbReference type="OrthoDB" id="2789670at2759"/>
<evidence type="ECO:0000313" key="6">
    <source>
        <dbReference type="EMBL" id="CAG7816712.1"/>
    </source>
</evidence>
<dbReference type="InterPro" id="IPR050705">
    <property type="entry name" value="Cytochrome_P450_3A"/>
</dbReference>
<dbReference type="EMBL" id="CAJVCH010376472">
    <property type="protein sequence ID" value="CAG7816712.1"/>
    <property type="molecule type" value="Genomic_DNA"/>
</dbReference>
<organism evidence="6 7">
    <name type="scientific">Allacma fusca</name>
    <dbReference type="NCBI Taxonomy" id="39272"/>
    <lineage>
        <taxon>Eukaryota</taxon>
        <taxon>Metazoa</taxon>
        <taxon>Ecdysozoa</taxon>
        <taxon>Arthropoda</taxon>
        <taxon>Hexapoda</taxon>
        <taxon>Collembola</taxon>
        <taxon>Symphypleona</taxon>
        <taxon>Sminthuridae</taxon>
        <taxon>Allacma</taxon>
    </lineage>
</organism>
<evidence type="ECO:0000256" key="4">
    <source>
        <dbReference type="ARBA" id="ARBA00023002"/>
    </source>
</evidence>
<keyword evidence="4" id="KW-0560">Oxidoreductase</keyword>
<dbReference type="PANTHER" id="PTHR24302:SF15">
    <property type="entry name" value="FATTY-ACID PEROXYGENASE"/>
    <property type="match status" value="1"/>
</dbReference>
<dbReference type="PANTHER" id="PTHR24302">
    <property type="entry name" value="CYTOCHROME P450 FAMILY 3"/>
    <property type="match status" value="1"/>
</dbReference>
<evidence type="ECO:0008006" key="8">
    <source>
        <dbReference type="Google" id="ProtNLM"/>
    </source>
</evidence>
<proteinExistence type="inferred from homology"/>
<comment type="caution">
    <text evidence="6">The sequence shown here is derived from an EMBL/GenBank/DDBJ whole genome shotgun (WGS) entry which is preliminary data.</text>
</comment>
<dbReference type="GO" id="GO:0046872">
    <property type="term" value="F:metal ion binding"/>
    <property type="evidence" value="ECO:0007669"/>
    <property type="project" value="UniProtKB-KW"/>
</dbReference>
<sequence length="97" mass="11065">MLLLYTTAVLAAFIVGAILYARWHYGELESVGIPTAKPAFIFGSDPNIHDVVVHEKDYERFKQFGDIWGSYEGRSPQVFIADPEIARQILIKDFENF</sequence>
<dbReference type="Proteomes" id="UP000708208">
    <property type="component" value="Unassembled WGS sequence"/>
</dbReference>
<evidence type="ECO:0000256" key="2">
    <source>
        <dbReference type="ARBA" id="ARBA00022617"/>
    </source>
</evidence>
<dbReference type="GO" id="GO:0008395">
    <property type="term" value="F:steroid hydroxylase activity"/>
    <property type="evidence" value="ECO:0007669"/>
    <property type="project" value="TreeGrafter"/>
</dbReference>
<gene>
    <name evidence="6" type="ORF">AFUS01_LOCUS27316</name>
</gene>
<reference evidence="6" key="1">
    <citation type="submission" date="2021-06" db="EMBL/GenBank/DDBJ databases">
        <authorList>
            <person name="Hodson N. C."/>
            <person name="Mongue J. A."/>
            <person name="Jaron S. K."/>
        </authorList>
    </citation>
    <scope>NUCLEOTIDE SEQUENCE</scope>
</reference>
<keyword evidence="2" id="KW-0349">Heme</keyword>
<keyword evidence="5" id="KW-0408">Iron</keyword>